<reference evidence="1 2" key="1">
    <citation type="submission" date="2018-12" db="EMBL/GenBank/DDBJ databases">
        <title>Hymenobacter gummosus sp. nov., isolated from a spring.</title>
        <authorList>
            <person name="Nie L."/>
        </authorList>
    </citation>
    <scope>NUCLEOTIDE SEQUENCE [LARGE SCALE GENOMIC DNA]</scope>
    <source>
        <strain evidence="1 2">KCTC 52166</strain>
    </source>
</reference>
<keyword evidence="2" id="KW-1185">Reference proteome</keyword>
<dbReference type="Proteomes" id="UP000282184">
    <property type="component" value="Unassembled WGS sequence"/>
</dbReference>
<accession>A0A3S0IR80</accession>
<sequence length="241" mass="25657">MYNNEFELEFEQALGQQQEGGFGQESAYEFNPEFMGEMNNGESAYELSGELTETQEMELAHELLSVQSEEELNQFLGKLIKGAGRAIGNFARSSVGRTIGGVLKTVAKKALPIAAGALGTFVGGPVGGMIGSKLGAAASNLFELELEGLSPEDQEFETARAYVRFAHGAARRGAGLYRQQGGQPPQQLARQALTGAARQYAPGLLRPVGGRFGGPDYGGGGPLRARSGTWTRQGRTLIIQL</sequence>
<dbReference type="RefSeq" id="WP_126692161.1">
    <property type="nucleotide sequence ID" value="NZ_RXOF01000002.1"/>
</dbReference>
<protein>
    <submittedName>
        <fullName evidence="1">Uncharacterized protein</fullName>
    </submittedName>
</protein>
<dbReference type="OrthoDB" id="883703at2"/>
<evidence type="ECO:0000313" key="2">
    <source>
        <dbReference type="Proteomes" id="UP000282184"/>
    </source>
</evidence>
<dbReference type="EMBL" id="RXOF01000002">
    <property type="protein sequence ID" value="RTQ52505.1"/>
    <property type="molecule type" value="Genomic_DNA"/>
</dbReference>
<gene>
    <name evidence="1" type="ORF">EJV47_05700</name>
</gene>
<dbReference type="AlphaFoldDB" id="A0A3S0IR80"/>
<evidence type="ECO:0000313" key="1">
    <source>
        <dbReference type="EMBL" id="RTQ52505.1"/>
    </source>
</evidence>
<name>A0A3S0IR80_9BACT</name>
<organism evidence="1 2">
    <name type="scientific">Hymenobacter gummosus</name>
    <dbReference type="NCBI Taxonomy" id="1776032"/>
    <lineage>
        <taxon>Bacteria</taxon>
        <taxon>Pseudomonadati</taxon>
        <taxon>Bacteroidota</taxon>
        <taxon>Cytophagia</taxon>
        <taxon>Cytophagales</taxon>
        <taxon>Hymenobacteraceae</taxon>
        <taxon>Hymenobacter</taxon>
    </lineage>
</organism>
<proteinExistence type="predicted"/>
<comment type="caution">
    <text evidence="1">The sequence shown here is derived from an EMBL/GenBank/DDBJ whole genome shotgun (WGS) entry which is preliminary data.</text>
</comment>